<accession>A0A9D6V3K8</accession>
<reference evidence="1" key="1">
    <citation type="submission" date="2020-07" db="EMBL/GenBank/DDBJ databases">
        <title>Huge and variable diversity of episymbiotic CPR bacteria and DPANN archaea in groundwater ecosystems.</title>
        <authorList>
            <person name="He C.Y."/>
            <person name="Keren R."/>
            <person name="Whittaker M."/>
            <person name="Farag I.F."/>
            <person name="Doudna J."/>
            <person name="Cate J.H.D."/>
            <person name="Banfield J.F."/>
        </authorList>
    </citation>
    <scope>NUCLEOTIDE SEQUENCE</scope>
    <source>
        <strain evidence="1">NC_groundwater_1664_Pr3_B-0.1um_52_9</strain>
    </source>
</reference>
<evidence type="ECO:0000313" key="2">
    <source>
        <dbReference type="Proteomes" id="UP000807825"/>
    </source>
</evidence>
<protein>
    <submittedName>
        <fullName evidence="1">Uncharacterized protein</fullName>
    </submittedName>
</protein>
<dbReference type="AlphaFoldDB" id="A0A9D6V3K8"/>
<dbReference type="EMBL" id="JACRDE010000305">
    <property type="protein sequence ID" value="MBI5250113.1"/>
    <property type="molecule type" value="Genomic_DNA"/>
</dbReference>
<comment type="caution">
    <text evidence="1">The sequence shown here is derived from an EMBL/GenBank/DDBJ whole genome shotgun (WGS) entry which is preliminary data.</text>
</comment>
<sequence>MKKSVLFVTLFLLIGASLTEIALCEPLNPYLPMNAVAAEPMDAYNLNEMPLCSEKLYLPCPACIPFSAQFPDIPPLQVAFRGVFGIPVPVP</sequence>
<evidence type="ECO:0000313" key="1">
    <source>
        <dbReference type="EMBL" id="MBI5250113.1"/>
    </source>
</evidence>
<name>A0A9D6V3K8_9BACT</name>
<gene>
    <name evidence="1" type="ORF">HY912_11525</name>
</gene>
<organism evidence="1 2">
    <name type="scientific">Desulfomonile tiedjei</name>
    <dbReference type="NCBI Taxonomy" id="2358"/>
    <lineage>
        <taxon>Bacteria</taxon>
        <taxon>Pseudomonadati</taxon>
        <taxon>Thermodesulfobacteriota</taxon>
        <taxon>Desulfomonilia</taxon>
        <taxon>Desulfomonilales</taxon>
        <taxon>Desulfomonilaceae</taxon>
        <taxon>Desulfomonile</taxon>
    </lineage>
</organism>
<dbReference type="Proteomes" id="UP000807825">
    <property type="component" value="Unassembled WGS sequence"/>
</dbReference>
<proteinExistence type="predicted"/>